<name>A0A4V6NYK6_9PROT</name>
<evidence type="ECO:0000313" key="6">
    <source>
        <dbReference type="EMBL" id="TCS64711.1"/>
    </source>
</evidence>
<dbReference type="Pfam" id="PF00027">
    <property type="entry name" value="cNMP_binding"/>
    <property type="match status" value="1"/>
</dbReference>
<keyword evidence="2" id="KW-0238">DNA-binding</keyword>
<dbReference type="PROSITE" id="PS50042">
    <property type="entry name" value="CNMP_BINDING_3"/>
    <property type="match status" value="1"/>
</dbReference>
<comment type="caution">
    <text evidence="6">The sequence shown here is derived from an EMBL/GenBank/DDBJ whole genome shotgun (WGS) entry which is preliminary data.</text>
</comment>
<dbReference type="PROSITE" id="PS51063">
    <property type="entry name" value="HTH_CRP_2"/>
    <property type="match status" value="1"/>
</dbReference>
<dbReference type="SUPFAM" id="SSF51206">
    <property type="entry name" value="cAMP-binding domain-like"/>
    <property type="match status" value="1"/>
</dbReference>
<dbReference type="PANTHER" id="PTHR24567:SF74">
    <property type="entry name" value="HTH-TYPE TRANSCRIPTIONAL REGULATOR ARCR"/>
    <property type="match status" value="1"/>
</dbReference>
<dbReference type="InterPro" id="IPR018490">
    <property type="entry name" value="cNMP-bd_dom_sf"/>
</dbReference>
<keyword evidence="7" id="KW-1185">Reference proteome</keyword>
<dbReference type="InterPro" id="IPR050397">
    <property type="entry name" value="Env_Response_Regulators"/>
</dbReference>
<dbReference type="Gene3D" id="2.60.120.10">
    <property type="entry name" value="Jelly Rolls"/>
    <property type="match status" value="1"/>
</dbReference>
<keyword evidence="1" id="KW-0805">Transcription regulation</keyword>
<dbReference type="EMBL" id="SLZW01000001">
    <property type="protein sequence ID" value="TCS64711.1"/>
    <property type="molecule type" value="Genomic_DNA"/>
</dbReference>
<dbReference type="RefSeq" id="WP_132937470.1">
    <property type="nucleotide sequence ID" value="NZ_CP119676.1"/>
</dbReference>
<dbReference type="SUPFAM" id="SSF46785">
    <property type="entry name" value="Winged helix' DNA-binding domain"/>
    <property type="match status" value="1"/>
</dbReference>
<dbReference type="GO" id="GO:0005829">
    <property type="term" value="C:cytosol"/>
    <property type="evidence" value="ECO:0007669"/>
    <property type="project" value="TreeGrafter"/>
</dbReference>
<evidence type="ECO:0000256" key="1">
    <source>
        <dbReference type="ARBA" id="ARBA00023015"/>
    </source>
</evidence>
<proteinExistence type="predicted"/>
<dbReference type="InterPro" id="IPR014710">
    <property type="entry name" value="RmlC-like_jellyroll"/>
</dbReference>
<dbReference type="OrthoDB" id="190787at2"/>
<dbReference type="AlphaFoldDB" id="A0A4V6NYK6"/>
<sequence length="246" mass="26664">MSASQDMPSDSDIPCGAPCLHGDIDLAAIRDAPLLRAVPDDEVNRLLARAHCRDHPAGHLVFSKGDKIDHFYLIVSGRVKLFNVTPKGKQAILKVFEAGEHIALIALFSRTAYPASCETLEPTRLMGVSYQALKQCLRDSPGIGRFLIGALVHRESEMLAQLAEIKTKTVIQQLGGFLMGLIDAADGPAEVTLPYARKELAAQLAIAPENLSRAFAKLAQYGVQAHGSRVEIADVATLRALYRDRA</sequence>
<gene>
    <name evidence="6" type="ORF">EDD55_10137</name>
</gene>
<dbReference type="InterPro" id="IPR012318">
    <property type="entry name" value="HTH_CRP"/>
</dbReference>
<reference evidence="6 7" key="1">
    <citation type="submission" date="2019-03" db="EMBL/GenBank/DDBJ databases">
        <title>Genomic Encyclopedia of Type Strains, Phase IV (KMG-IV): sequencing the most valuable type-strain genomes for metagenomic binning, comparative biology and taxonomic classification.</title>
        <authorList>
            <person name="Goeker M."/>
        </authorList>
    </citation>
    <scope>NUCLEOTIDE SEQUENCE [LARGE SCALE GENOMIC DNA]</scope>
    <source>
        <strain evidence="6 7">DSM 101688</strain>
    </source>
</reference>
<dbReference type="Gene3D" id="1.10.10.10">
    <property type="entry name" value="Winged helix-like DNA-binding domain superfamily/Winged helix DNA-binding domain"/>
    <property type="match status" value="1"/>
</dbReference>
<dbReference type="PANTHER" id="PTHR24567">
    <property type="entry name" value="CRP FAMILY TRANSCRIPTIONAL REGULATORY PROTEIN"/>
    <property type="match status" value="1"/>
</dbReference>
<evidence type="ECO:0000256" key="3">
    <source>
        <dbReference type="ARBA" id="ARBA00023163"/>
    </source>
</evidence>
<evidence type="ECO:0000256" key="2">
    <source>
        <dbReference type="ARBA" id="ARBA00023125"/>
    </source>
</evidence>
<protein>
    <submittedName>
        <fullName evidence="6">CRP-like cAMP-binding protein</fullName>
    </submittedName>
</protein>
<dbReference type="SMART" id="SM00419">
    <property type="entry name" value="HTH_CRP"/>
    <property type="match status" value="1"/>
</dbReference>
<feature type="domain" description="HTH crp-type" evidence="5">
    <location>
        <begin position="168"/>
        <end position="236"/>
    </location>
</feature>
<organism evidence="6 7">
    <name type="scientific">Varunaivibrio sulfuroxidans</name>
    <dbReference type="NCBI Taxonomy" id="1773489"/>
    <lineage>
        <taxon>Bacteria</taxon>
        <taxon>Pseudomonadati</taxon>
        <taxon>Pseudomonadota</taxon>
        <taxon>Alphaproteobacteria</taxon>
        <taxon>Rhodospirillales</taxon>
        <taxon>Magnetovibrionaceae</taxon>
        <taxon>Varunaivibrio</taxon>
    </lineage>
</organism>
<keyword evidence="3" id="KW-0804">Transcription</keyword>
<dbReference type="InterPro" id="IPR000595">
    <property type="entry name" value="cNMP-bd_dom"/>
</dbReference>
<evidence type="ECO:0000259" key="5">
    <source>
        <dbReference type="PROSITE" id="PS51063"/>
    </source>
</evidence>
<dbReference type="CDD" id="cd00038">
    <property type="entry name" value="CAP_ED"/>
    <property type="match status" value="1"/>
</dbReference>
<dbReference type="InterPro" id="IPR036388">
    <property type="entry name" value="WH-like_DNA-bd_sf"/>
</dbReference>
<evidence type="ECO:0000259" key="4">
    <source>
        <dbReference type="PROSITE" id="PS50042"/>
    </source>
</evidence>
<dbReference type="Pfam" id="PF13545">
    <property type="entry name" value="HTH_Crp_2"/>
    <property type="match status" value="1"/>
</dbReference>
<dbReference type="Proteomes" id="UP000295304">
    <property type="component" value="Unassembled WGS sequence"/>
</dbReference>
<evidence type="ECO:0000313" key="7">
    <source>
        <dbReference type="Proteomes" id="UP000295304"/>
    </source>
</evidence>
<dbReference type="GO" id="GO:0003700">
    <property type="term" value="F:DNA-binding transcription factor activity"/>
    <property type="evidence" value="ECO:0007669"/>
    <property type="project" value="TreeGrafter"/>
</dbReference>
<dbReference type="InterPro" id="IPR036390">
    <property type="entry name" value="WH_DNA-bd_sf"/>
</dbReference>
<accession>A0A4V6NYK6</accession>
<feature type="domain" description="Cyclic nucleotide-binding" evidence="4">
    <location>
        <begin position="34"/>
        <end position="154"/>
    </location>
</feature>
<dbReference type="GO" id="GO:0003677">
    <property type="term" value="F:DNA binding"/>
    <property type="evidence" value="ECO:0007669"/>
    <property type="project" value="UniProtKB-KW"/>
</dbReference>
<dbReference type="SMART" id="SM00100">
    <property type="entry name" value="cNMP"/>
    <property type="match status" value="1"/>
</dbReference>